<evidence type="ECO:0000256" key="3">
    <source>
        <dbReference type="ARBA" id="ARBA00022694"/>
    </source>
</evidence>
<dbReference type="SUPFAM" id="SSF51713">
    <property type="entry name" value="tRNA-guanine transglycosylase"/>
    <property type="match status" value="1"/>
</dbReference>
<accession>A0A7J2TIV2</accession>
<dbReference type="InterPro" id="IPR004804">
    <property type="entry name" value="TgtA"/>
</dbReference>
<comment type="similarity">
    <text evidence="6">Belongs to the archaeosine tRNA-ribosyltransferase family.</text>
</comment>
<dbReference type="Gene3D" id="3.20.20.105">
    <property type="entry name" value="Queuine tRNA-ribosyltransferase-like"/>
    <property type="match status" value="1"/>
</dbReference>
<dbReference type="PANTHER" id="PTHR46499:SF1">
    <property type="entry name" value="QUEUINE TRNA-RIBOSYLTRANSFERASE"/>
    <property type="match status" value="1"/>
</dbReference>
<name>A0A7J2TIV2_ARCFL</name>
<gene>
    <name evidence="6 8" type="primary">tgtA</name>
    <name evidence="8" type="ORF">ENP88_04880</name>
</gene>
<feature type="binding site" evidence="6">
    <location>
        <position position="291"/>
    </location>
    <ligand>
        <name>Zn(2+)</name>
        <dbReference type="ChEBI" id="CHEBI:29105"/>
    </ligand>
</feature>
<dbReference type="GO" id="GO:0002099">
    <property type="term" value="P:tRNA wobble guanine modification"/>
    <property type="evidence" value="ECO:0007669"/>
    <property type="project" value="TreeGrafter"/>
</dbReference>
<keyword evidence="4 6" id="KW-0479">Metal-binding</keyword>
<dbReference type="GO" id="GO:0005737">
    <property type="term" value="C:cytoplasm"/>
    <property type="evidence" value="ECO:0007669"/>
    <property type="project" value="TreeGrafter"/>
</dbReference>
<evidence type="ECO:0000313" key="8">
    <source>
        <dbReference type="EMBL" id="HEH35475.1"/>
    </source>
</evidence>
<feature type="binding site" evidence="6">
    <location>
        <position position="207"/>
    </location>
    <ligand>
        <name>substrate</name>
    </ligand>
</feature>
<evidence type="ECO:0000256" key="6">
    <source>
        <dbReference type="HAMAP-Rule" id="MF_01634"/>
    </source>
</evidence>
<comment type="caution">
    <text evidence="8">The sequence shown here is derived from an EMBL/GenBank/DDBJ whole genome shotgun (WGS) entry which is preliminary data.</text>
</comment>
<proteinExistence type="inferred from homology"/>
<protein>
    <recommendedName>
        <fullName evidence="6">tRNA-guanine(15) transglycosylase</fullName>
        <ecNumber evidence="6">2.4.2.48</ecNumber>
    </recommendedName>
    <alternativeName>
        <fullName evidence="6">7-cyano-7-deazaguanine tRNA-ribosyltransferase</fullName>
    </alternativeName>
    <alternativeName>
        <fullName evidence="6">Archaeal tRNA-guanine transglycosylase</fullName>
    </alternativeName>
</protein>
<feature type="binding site" evidence="6">
    <location>
        <position position="289"/>
    </location>
    <ligand>
        <name>Zn(2+)</name>
        <dbReference type="ChEBI" id="CHEBI:29105"/>
    </ligand>
</feature>
<feature type="binding site" evidence="6">
    <location>
        <position position="294"/>
    </location>
    <ligand>
        <name>Zn(2+)</name>
        <dbReference type="ChEBI" id="CHEBI:29105"/>
    </ligand>
</feature>
<evidence type="ECO:0000256" key="1">
    <source>
        <dbReference type="ARBA" id="ARBA00022676"/>
    </source>
</evidence>
<dbReference type="AlphaFoldDB" id="A0A7J2TIV2"/>
<feature type="domain" description="tRNA-guanine(15) transglycosylase-like" evidence="7">
    <location>
        <begin position="31"/>
        <end position="350"/>
    </location>
</feature>
<dbReference type="NCBIfam" id="TIGR00432">
    <property type="entry name" value="arcsn_tRNA_tgt"/>
    <property type="match status" value="1"/>
</dbReference>
<evidence type="ECO:0000256" key="2">
    <source>
        <dbReference type="ARBA" id="ARBA00022679"/>
    </source>
</evidence>
<keyword evidence="5 6" id="KW-0862">Zinc</keyword>
<dbReference type="InterPro" id="IPR050076">
    <property type="entry name" value="ArchSynthase1/Queuine_TRR"/>
</dbReference>
<dbReference type="GO" id="GO:0016763">
    <property type="term" value="F:pentosyltransferase activity"/>
    <property type="evidence" value="ECO:0007669"/>
    <property type="project" value="UniProtKB-UniRule"/>
</dbReference>
<feature type="active site" description="Nucleophile" evidence="6">
    <location>
        <position position="105"/>
    </location>
</feature>
<dbReference type="SUPFAM" id="SSF88802">
    <property type="entry name" value="Pre-PUA domain"/>
    <property type="match status" value="1"/>
</dbReference>
<keyword evidence="2 6" id="KW-0808">Transferase</keyword>
<comment type="pathway">
    <text evidence="6">tRNA modification; archaeosine-tRNA biosynthesis.</text>
</comment>
<dbReference type="Gene3D" id="3.40.50.10630">
    <property type="entry name" value="Uracil-DNA glycosylase-like"/>
    <property type="match status" value="1"/>
</dbReference>
<dbReference type="UniPathway" id="UPA00393"/>
<dbReference type="PANTHER" id="PTHR46499">
    <property type="entry name" value="QUEUINE TRNA-RIBOSYLTRANSFERASE"/>
    <property type="match status" value="1"/>
</dbReference>
<organism evidence="8">
    <name type="scientific">Archaeoglobus fulgidus</name>
    <dbReference type="NCBI Taxonomy" id="2234"/>
    <lineage>
        <taxon>Archaea</taxon>
        <taxon>Methanobacteriati</taxon>
        <taxon>Methanobacteriota</taxon>
        <taxon>Archaeoglobi</taxon>
        <taxon>Archaeoglobales</taxon>
        <taxon>Archaeoglobaceae</taxon>
        <taxon>Archaeoglobus</taxon>
    </lineage>
</organism>
<comment type="function">
    <text evidence="6">Exchanges the guanine residue with 7-cyano-7-deazaguanine (preQ0) at position 15 in the dihydrouridine loop (D-loop) of archaeal tRNAs.</text>
</comment>
<dbReference type="InterPro" id="IPR002616">
    <property type="entry name" value="tRNA_ribo_trans-like"/>
</dbReference>
<dbReference type="GO" id="GO:0008270">
    <property type="term" value="F:zinc ion binding"/>
    <property type="evidence" value="ECO:0007669"/>
    <property type="project" value="UniProtKB-UniRule"/>
</dbReference>
<dbReference type="InterPro" id="IPR036511">
    <property type="entry name" value="TGT-like_sf"/>
</dbReference>
<sequence length="497" mass="56991">MEFKAFRDETIICSCQSFFVEFEIVSKDAMGRICRIKTKHGKIETPTVLPVINPNLPLILPKKMPDYGAQALITNAYIIYRSHRDEALENGVHKLLGVDIPVFTDSGSYQLMNYGDVEISNREIIEFQKKIGSDFIVPLDIPTPPDADYETAKKDLEETIKREKEAKDLKGECFLVLPIQGSTILELRKMSAKAAKEIGGDIYAIGGIVPLMDAYRFKDLVRIILEVKSVLNFEPMHLFGCGHPMFFAIAVALGCDIFDSAAYALYAKDDRYLTVYGTKRLSEMKYFPCSCPVCSKRSPEEVREMEKEEREIFLAEHNLYVTFEEIRVIKEAIEENSLFELVEKRIRSHPNLISAWRQIKDYSDLMEKYDPWIKRKFLYCGIESIFRPAVERHAKAVKNLEYKKDTLVISTDFGIAADLYLRPVFGVVPAELLESYPCGHAEIPDEESIEKEAMEKAVEILKDFIRAKNGKKFVIHVTGRWKEFIKDLPGECEYVLH</sequence>
<dbReference type="NCBIfam" id="TIGR00449">
    <property type="entry name" value="tgt_general"/>
    <property type="match status" value="1"/>
</dbReference>
<dbReference type="Pfam" id="PF01702">
    <property type="entry name" value="TGT"/>
    <property type="match status" value="1"/>
</dbReference>
<evidence type="ECO:0000256" key="4">
    <source>
        <dbReference type="ARBA" id="ARBA00022723"/>
    </source>
</evidence>
<reference evidence="8" key="1">
    <citation type="journal article" date="2020" name="mSystems">
        <title>Genome- and Community-Level Interaction Insights into Carbon Utilization and Element Cycling Functions of Hydrothermarchaeota in Hydrothermal Sediment.</title>
        <authorList>
            <person name="Zhou Z."/>
            <person name="Liu Y."/>
            <person name="Xu W."/>
            <person name="Pan J."/>
            <person name="Luo Z.H."/>
            <person name="Li M."/>
        </authorList>
    </citation>
    <scope>NUCLEOTIDE SEQUENCE [LARGE SCALE GENOMIC DNA]</scope>
    <source>
        <strain evidence="8">SpSt-26</strain>
    </source>
</reference>
<dbReference type="EMBL" id="DSLA01000077">
    <property type="protein sequence ID" value="HEH35475.1"/>
    <property type="molecule type" value="Genomic_DNA"/>
</dbReference>
<comment type="cofactor">
    <cofactor evidence="6">
        <name>Zn(2+)</name>
        <dbReference type="ChEBI" id="CHEBI:29105"/>
    </cofactor>
    <text evidence="6">Binds 1 zinc ion per subunit.</text>
</comment>
<dbReference type="EC" id="2.4.2.48" evidence="6"/>
<feature type="binding site" evidence="6">
    <location>
        <position position="140"/>
    </location>
    <ligand>
        <name>substrate</name>
    </ligand>
</feature>
<keyword evidence="1 6" id="KW-0328">Glycosyltransferase</keyword>
<comment type="catalytic activity">
    <reaction evidence="6">
        <text>guanosine(15) in tRNA + 7-cyano-7-carbaguanine = 7-cyano-7-carbaguanosine(15) in tRNA + guanine</text>
        <dbReference type="Rhea" id="RHEA:43164"/>
        <dbReference type="Rhea" id="RHEA-COMP:10371"/>
        <dbReference type="Rhea" id="RHEA-COMP:10372"/>
        <dbReference type="ChEBI" id="CHEBI:16235"/>
        <dbReference type="ChEBI" id="CHEBI:45075"/>
        <dbReference type="ChEBI" id="CHEBI:74269"/>
        <dbReference type="ChEBI" id="CHEBI:82850"/>
        <dbReference type="EC" id="2.4.2.48"/>
    </reaction>
</comment>
<evidence type="ECO:0000256" key="5">
    <source>
        <dbReference type="ARBA" id="ARBA00022833"/>
    </source>
</evidence>
<evidence type="ECO:0000259" key="7">
    <source>
        <dbReference type="Pfam" id="PF01702"/>
    </source>
</evidence>
<keyword evidence="3 6" id="KW-0819">tRNA processing</keyword>
<dbReference type="HAMAP" id="MF_01634">
    <property type="entry name" value="TgtA_arch"/>
    <property type="match status" value="1"/>
</dbReference>